<accession>A0A0E0PH28</accession>
<feature type="region of interest" description="Disordered" evidence="1">
    <location>
        <begin position="43"/>
        <end position="66"/>
    </location>
</feature>
<reference evidence="2" key="2">
    <citation type="submission" date="2015-06" db="UniProtKB">
        <authorList>
            <consortium name="EnsemblPlants"/>
        </authorList>
    </citation>
    <scope>IDENTIFICATION</scope>
</reference>
<proteinExistence type="predicted"/>
<dbReference type="HOGENOM" id="CLU_2112920_0_0_1"/>
<evidence type="ECO:0000313" key="3">
    <source>
        <dbReference type="Proteomes" id="UP000008022"/>
    </source>
</evidence>
<reference evidence="3" key="1">
    <citation type="submission" date="2013-06" db="EMBL/GenBank/DDBJ databases">
        <authorList>
            <person name="Zhao Q."/>
        </authorList>
    </citation>
    <scope>NUCLEOTIDE SEQUENCE</scope>
    <source>
        <strain evidence="3">cv. W1943</strain>
    </source>
</reference>
<dbReference type="Gramene" id="ORUFI05G02270.1">
    <property type="protein sequence ID" value="ORUFI05G02270.1"/>
    <property type="gene ID" value="ORUFI05G02270"/>
</dbReference>
<organism evidence="2 3">
    <name type="scientific">Oryza rufipogon</name>
    <name type="common">Brownbeard rice</name>
    <name type="synonym">Asian wild rice</name>
    <dbReference type="NCBI Taxonomy" id="4529"/>
    <lineage>
        <taxon>Eukaryota</taxon>
        <taxon>Viridiplantae</taxon>
        <taxon>Streptophyta</taxon>
        <taxon>Embryophyta</taxon>
        <taxon>Tracheophyta</taxon>
        <taxon>Spermatophyta</taxon>
        <taxon>Magnoliopsida</taxon>
        <taxon>Liliopsida</taxon>
        <taxon>Poales</taxon>
        <taxon>Poaceae</taxon>
        <taxon>BOP clade</taxon>
        <taxon>Oryzoideae</taxon>
        <taxon>Oryzeae</taxon>
        <taxon>Oryzinae</taxon>
        <taxon>Oryza</taxon>
    </lineage>
</organism>
<sequence>MGRSMRIAARLHCSASTSSSSAAATSASVFVSRAAACTSLHPSARRGAAPCSGHGRRRSASLAAVDRRERERKKISLLGEINHSSVWLITREAVMLQLQGLDRVDRKPNHQNITY</sequence>
<evidence type="ECO:0000313" key="2">
    <source>
        <dbReference type="EnsemblPlants" id="ORUFI05G02270.1"/>
    </source>
</evidence>
<dbReference type="AlphaFoldDB" id="A0A0E0PH28"/>
<keyword evidence="3" id="KW-1185">Reference proteome</keyword>
<dbReference type="OMA" id="VWLITRE"/>
<dbReference type="Proteomes" id="UP000008022">
    <property type="component" value="Unassembled WGS sequence"/>
</dbReference>
<dbReference type="EnsemblPlants" id="ORUFI05G02270.1">
    <property type="protein sequence ID" value="ORUFI05G02270.1"/>
    <property type="gene ID" value="ORUFI05G02270"/>
</dbReference>
<name>A0A0E0PH28_ORYRU</name>
<protein>
    <submittedName>
        <fullName evidence="2">Uncharacterized protein</fullName>
    </submittedName>
</protein>
<evidence type="ECO:0000256" key="1">
    <source>
        <dbReference type="SAM" id="MobiDB-lite"/>
    </source>
</evidence>